<dbReference type="EMBL" id="BABT02000134">
    <property type="protein sequence ID" value="GAA97695.1"/>
    <property type="molecule type" value="Genomic_DNA"/>
</dbReference>
<dbReference type="Pfam" id="PF06677">
    <property type="entry name" value="Auto_anti-p27"/>
    <property type="match status" value="2"/>
</dbReference>
<gene>
    <name evidence="2" type="primary">Mo04373</name>
    <name evidence="2" type="ORF">E5Q_04373</name>
</gene>
<dbReference type="eggNOG" id="ENOG502S87J">
    <property type="taxonomic scope" value="Eukaryota"/>
</dbReference>
<evidence type="ECO:0000313" key="2">
    <source>
        <dbReference type="EMBL" id="GAA97695.1"/>
    </source>
</evidence>
<dbReference type="OrthoDB" id="28939at2759"/>
<dbReference type="InParanoid" id="G7E4D5"/>
<dbReference type="PANTHER" id="PTHR16537">
    <property type="entry name" value="SJOEGREN SYNDROME/SCLERODERMA AUTOANTIGEN 1"/>
    <property type="match status" value="1"/>
</dbReference>
<organism evidence="2 3">
    <name type="scientific">Mixia osmundae (strain CBS 9802 / IAM 14324 / JCM 22182 / KY 12970)</name>
    <dbReference type="NCBI Taxonomy" id="764103"/>
    <lineage>
        <taxon>Eukaryota</taxon>
        <taxon>Fungi</taxon>
        <taxon>Dikarya</taxon>
        <taxon>Basidiomycota</taxon>
        <taxon>Pucciniomycotina</taxon>
        <taxon>Mixiomycetes</taxon>
        <taxon>Mixiales</taxon>
        <taxon>Mixiaceae</taxon>
        <taxon>Mixia</taxon>
    </lineage>
</organism>
<dbReference type="AlphaFoldDB" id="G7E4D5"/>
<evidence type="ECO:0000313" key="3">
    <source>
        <dbReference type="Proteomes" id="UP000009131"/>
    </source>
</evidence>
<name>G7E4D5_MIXOS</name>
<comment type="caution">
    <text evidence="2">The sequence shown here is derived from an EMBL/GenBank/DDBJ whole genome shotgun (WGS) entry which is preliminary data.</text>
</comment>
<reference evidence="2 3" key="1">
    <citation type="journal article" date="2011" name="J. Gen. Appl. Microbiol.">
        <title>Draft genome sequencing of the enigmatic basidiomycete Mixia osmundae.</title>
        <authorList>
            <person name="Nishida H."/>
            <person name="Nagatsuka Y."/>
            <person name="Sugiyama J."/>
        </authorList>
    </citation>
    <scope>NUCLEOTIDE SEQUENCE [LARGE SCALE GENOMIC DNA]</scope>
    <source>
        <strain evidence="3">CBS 9802 / IAM 14324 / JCM 22182 / KY 12970</strain>
    </source>
</reference>
<accession>G7E4D5</accession>
<sequence length="352" mass="37764">MASELQDVSSTLGHYMLQGWTLSDRICSKPGCPGVPLMTKASQQFCARCDEPPVDGHSSRPQPIASGSVVPTLAHKRASTSASVSPAPSLPALGDFEDLRSGASTPPTPHSTAPGQTHDEEEPELVQFSATEIALRRAQSDRASEAIGQLLLKGWIMLGDACPDTSCYGVPLMARPKRAAQKEGETPARDPRSFCVVCEKNYLQASDMAAYEAFQAGSSEATKSAATATSKDDQTSKKKRGFAKPAETRPLAIRPIEDRARKTQRVDVQPQMARDTLSQASGEPSLLAACEAIRAKIVQQAALLATYDDADRLKSSAETIFTLARALEQVHKFIEQACNVTMLGEICGEWSS</sequence>
<feature type="compositionally biased region" description="Low complexity" evidence="1">
    <location>
        <begin position="79"/>
        <end position="92"/>
    </location>
</feature>
<reference evidence="2 3" key="2">
    <citation type="journal article" date="2012" name="Open Biol.">
        <title>Characteristics of nucleosomes and linker DNA regions on the genome of the basidiomycete Mixia osmundae revealed by mono- and dinucleosome mapping.</title>
        <authorList>
            <person name="Nishida H."/>
            <person name="Kondo S."/>
            <person name="Matsumoto T."/>
            <person name="Suzuki Y."/>
            <person name="Yoshikawa H."/>
            <person name="Taylor T.D."/>
            <person name="Sugiyama J."/>
        </authorList>
    </citation>
    <scope>NUCLEOTIDE SEQUENCE [LARGE SCALE GENOMIC DNA]</scope>
    <source>
        <strain evidence="3">CBS 9802 / IAM 14324 / JCM 22182 / KY 12970</strain>
    </source>
</reference>
<feature type="compositionally biased region" description="Low complexity" evidence="1">
    <location>
        <begin position="101"/>
        <end position="115"/>
    </location>
</feature>
<dbReference type="STRING" id="764103.G7E4D5"/>
<keyword evidence="3" id="KW-1185">Reference proteome</keyword>
<dbReference type="Proteomes" id="UP000009131">
    <property type="component" value="Unassembled WGS sequence"/>
</dbReference>
<feature type="region of interest" description="Disordered" evidence="1">
    <location>
        <begin position="77"/>
        <end position="124"/>
    </location>
</feature>
<dbReference type="InterPro" id="IPR009563">
    <property type="entry name" value="SSSCA1"/>
</dbReference>
<protein>
    <submittedName>
        <fullName evidence="2">Uncharacterized protein</fullName>
    </submittedName>
</protein>
<dbReference type="HOGENOM" id="CLU_069689_0_0_1"/>
<dbReference type="PANTHER" id="PTHR16537:SF1">
    <property type="entry name" value="PROTEIN ZNRD2"/>
    <property type="match status" value="1"/>
</dbReference>
<evidence type="ECO:0000256" key="1">
    <source>
        <dbReference type="SAM" id="MobiDB-lite"/>
    </source>
</evidence>
<feature type="region of interest" description="Disordered" evidence="1">
    <location>
        <begin position="225"/>
        <end position="251"/>
    </location>
</feature>
<dbReference type="InterPro" id="IPR051888">
    <property type="entry name" value="UPF0148_domain"/>
</dbReference>
<proteinExistence type="predicted"/>